<organism evidence="1 2">
    <name type="scientific">Neobacillus notoginsengisoli</name>
    <dbReference type="NCBI Taxonomy" id="1578198"/>
    <lineage>
        <taxon>Bacteria</taxon>
        <taxon>Bacillati</taxon>
        <taxon>Bacillota</taxon>
        <taxon>Bacilli</taxon>
        <taxon>Bacillales</taxon>
        <taxon>Bacillaceae</taxon>
        <taxon>Neobacillus</taxon>
    </lineage>
</organism>
<dbReference type="Proteomes" id="UP000284416">
    <property type="component" value="Unassembled WGS sequence"/>
</dbReference>
<dbReference type="EMBL" id="QWEG01000001">
    <property type="protein sequence ID" value="RHW43413.1"/>
    <property type="molecule type" value="Genomic_DNA"/>
</dbReference>
<accession>A0A417YZU1</accession>
<sequence length="66" mass="7076">MVIQANMSPDGIVNVWEGTADIFNKYNLPITKQSLEALVKGEDLHSLLKELNDAVGSSTLTCVEGG</sequence>
<evidence type="ECO:0000313" key="2">
    <source>
        <dbReference type="Proteomes" id="UP000284416"/>
    </source>
</evidence>
<reference evidence="1 2" key="1">
    <citation type="journal article" date="2017" name="Int. J. Syst. Evol. Microbiol.">
        <title>Bacillus notoginsengisoli sp. nov., a novel bacterium isolated from the rhizosphere of Panax notoginseng.</title>
        <authorList>
            <person name="Zhang M.Y."/>
            <person name="Cheng J."/>
            <person name="Cai Y."/>
            <person name="Zhang T.Y."/>
            <person name="Wu Y.Y."/>
            <person name="Manikprabhu D."/>
            <person name="Li W.J."/>
            <person name="Zhang Y.X."/>
        </authorList>
    </citation>
    <scope>NUCLEOTIDE SEQUENCE [LARGE SCALE GENOMIC DNA]</scope>
    <source>
        <strain evidence="1 2">JCM 30743</strain>
    </source>
</reference>
<keyword evidence="2" id="KW-1185">Reference proteome</keyword>
<dbReference type="AlphaFoldDB" id="A0A417YZU1"/>
<evidence type="ECO:0000313" key="1">
    <source>
        <dbReference type="EMBL" id="RHW43413.1"/>
    </source>
</evidence>
<dbReference type="RefSeq" id="WP_118919021.1">
    <property type="nucleotide sequence ID" value="NZ_QWEG01000001.1"/>
</dbReference>
<name>A0A417YZU1_9BACI</name>
<protein>
    <submittedName>
        <fullName evidence="1">Uncharacterized protein</fullName>
    </submittedName>
</protein>
<dbReference type="OrthoDB" id="2897031at2"/>
<proteinExistence type="predicted"/>
<gene>
    <name evidence="1" type="ORF">D1B31_01770</name>
</gene>
<comment type="caution">
    <text evidence="1">The sequence shown here is derived from an EMBL/GenBank/DDBJ whole genome shotgun (WGS) entry which is preliminary data.</text>
</comment>